<organism evidence="2 3">
    <name type="scientific">Clostridium innocuum</name>
    <dbReference type="NCBI Taxonomy" id="1522"/>
    <lineage>
        <taxon>Bacteria</taxon>
        <taxon>Bacillati</taxon>
        <taxon>Bacillota</taxon>
        <taxon>Clostridia</taxon>
        <taxon>Eubacteriales</taxon>
        <taxon>Clostridiaceae</taxon>
        <taxon>Clostridium</taxon>
    </lineage>
</organism>
<dbReference type="InterPro" id="IPR007492">
    <property type="entry name" value="LytTR_DNA-bd_dom"/>
</dbReference>
<evidence type="ECO:0000313" key="2">
    <source>
        <dbReference type="EMBL" id="RGC19134.1"/>
    </source>
</evidence>
<dbReference type="RefSeq" id="WP_117441609.1">
    <property type="nucleotide sequence ID" value="NZ_JAJFEN010000001.1"/>
</dbReference>
<dbReference type="PROSITE" id="PS50930">
    <property type="entry name" value="HTH_LYTTR"/>
    <property type="match status" value="1"/>
</dbReference>
<protein>
    <submittedName>
        <fullName evidence="2">LytTR family transcriptional regulator</fullName>
    </submittedName>
</protein>
<dbReference type="OrthoDB" id="9808614at2"/>
<dbReference type="Proteomes" id="UP000260025">
    <property type="component" value="Unassembled WGS sequence"/>
</dbReference>
<proteinExistence type="predicted"/>
<dbReference type="GO" id="GO:0000156">
    <property type="term" value="F:phosphorelay response regulator activity"/>
    <property type="evidence" value="ECO:0007669"/>
    <property type="project" value="InterPro"/>
</dbReference>
<dbReference type="Gene3D" id="2.40.50.1020">
    <property type="entry name" value="LytTr DNA-binding domain"/>
    <property type="match status" value="1"/>
</dbReference>
<name>A0A3E2W4D7_CLOIN</name>
<dbReference type="PANTHER" id="PTHR37299:SF4">
    <property type="entry name" value="TRANSCRIPTIONAL REGULATOR"/>
    <property type="match status" value="1"/>
</dbReference>
<gene>
    <name evidence="2" type="ORF">DXA38_01200</name>
</gene>
<feature type="domain" description="HTH LytTR-type" evidence="1">
    <location>
        <begin position="42"/>
        <end position="146"/>
    </location>
</feature>
<accession>A0A3E2W4D7</accession>
<evidence type="ECO:0000259" key="1">
    <source>
        <dbReference type="PROSITE" id="PS50930"/>
    </source>
</evidence>
<dbReference type="SMART" id="SM00850">
    <property type="entry name" value="LytTR"/>
    <property type="match status" value="1"/>
</dbReference>
<comment type="caution">
    <text evidence="2">The sequence shown here is derived from an EMBL/GenBank/DDBJ whole genome shotgun (WGS) entry which is preliminary data.</text>
</comment>
<dbReference type="AlphaFoldDB" id="A0A3E2W4D7"/>
<dbReference type="GO" id="GO:0003677">
    <property type="term" value="F:DNA binding"/>
    <property type="evidence" value="ECO:0007669"/>
    <property type="project" value="InterPro"/>
</dbReference>
<dbReference type="Pfam" id="PF04397">
    <property type="entry name" value="LytTR"/>
    <property type="match status" value="1"/>
</dbReference>
<dbReference type="PANTHER" id="PTHR37299">
    <property type="entry name" value="TRANSCRIPTIONAL REGULATOR-RELATED"/>
    <property type="match status" value="1"/>
</dbReference>
<evidence type="ECO:0000313" key="3">
    <source>
        <dbReference type="Proteomes" id="UP000260025"/>
    </source>
</evidence>
<sequence>MKIIIEEKTSREDEDLIIVRCASLNESVLKLLQQLKAGDERITCTKNGTIARIRPDDVYYFESVDNKTFLYTEKDIYEIRQKLYEIEDSYAGLDFFRCSKSTIVNLSKIRFLSPVLGSRLEATLLNDEKIIISRQYVAALKVLLKI</sequence>
<reference evidence="2 3" key="1">
    <citation type="submission" date="2018-08" db="EMBL/GenBank/DDBJ databases">
        <title>A genome reference for cultivated species of the human gut microbiota.</title>
        <authorList>
            <person name="Zou Y."/>
            <person name="Xue W."/>
            <person name="Luo G."/>
        </authorList>
    </citation>
    <scope>NUCLEOTIDE SEQUENCE [LARGE SCALE GENOMIC DNA]</scope>
    <source>
        <strain evidence="2 3">OF01-2LB</strain>
    </source>
</reference>
<dbReference type="InterPro" id="IPR046947">
    <property type="entry name" value="LytR-like"/>
</dbReference>
<dbReference type="EMBL" id="QVEV01000001">
    <property type="protein sequence ID" value="RGC19134.1"/>
    <property type="molecule type" value="Genomic_DNA"/>
</dbReference>